<name>D6XXA4_BACIE</name>
<dbReference type="EMBL" id="CP001791">
    <property type="protein sequence ID" value="ADH97961.1"/>
    <property type="molecule type" value="Genomic_DNA"/>
</dbReference>
<keyword evidence="1" id="KW-1133">Transmembrane helix</keyword>
<proteinExistence type="predicted"/>
<keyword evidence="1" id="KW-0472">Membrane</keyword>
<dbReference type="AlphaFoldDB" id="D6XXA4"/>
<feature type="transmembrane region" description="Helical" evidence="1">
    <location>
        <begin position="184"/>
        <end position="205"/>
    </location>
</feature>
<accession>D6XXA4</accession>
<feature type="transmembrane region" description="Helical" evidence="1">
    <location>
        <begin position="35"/>
        <end position="68"/>
    </location>
</feature>
<evidence type="ECO:0000313" key="3">
    <source>
        <dbReference type="Proteomes" id="UP000000271"/>
    </source>
</evidence>
<protein>
    <submittedName>
        <fullName evidence="2">Uncharacterized protein</fullName>
    </submittedName>
</protein>
<sequence>MLNLALILFGSGVYSLAEALKINMQRGVYEKHGRMARLIIALMTTVVAVWTLGAPLFVQILIVIMLFAIAGEWLLPWRNGTFLLRNARPEDDLTALEALLEERRICYERSLNEDRHLVLLFPAYPKTKMVVKEKDSFVNDVYPTRTELTVRIRGMGNPLRETVDDYLIDRREAREAGGFTKTALLYLVLAVIAVLAGVAMFYAAWQSPHEIPNMQR</sequence>
<keyword evidence="3" id="KW-1185">Reference proteome</keyword>
<dbReference type="RefSeq" id="WP_013171390.1">
    <property type="nucleotide sequence ID" value="NC_014219.1"/>
</dbReference>
<organism evidence="2 3">
    <name type="scientific">Bacillus selenitireducens (strain ATCC 700615 / DSM 15326 / MLS10)</name>
    <dbReference type="NCBI Taxonomy" id="439292"/>
    <lineage>
        <taxon>Bacteria</taxon>
        <taxon>Bacillati</taxon>
        <taxon>Bacillota</taxon>
        <taxon>Bacilli</taxon>
        <taxon>Bacillales</taxon>
        <taxon>Bacillaceae</taxon>
        <taxon>Salisediminibacterium</taxon>
    </lineage>
</organism>
<dbReference type="KEGG" id="bse:Bsel_0422"/>
<evidence type="ECO:0000256" key="1">
    <source>
        <dbReference type="SAM" id="Phobius"/>
    </source>
</evidence>
<evidence type="ECO:0000313" key="2">
    <source>
        <dbReference type="EMBL" id="ADH97961.1"/>
    </source>
</evidence>
<dbReference type="HOGENOM" id="CLU_1275578_0_0_9"/>
<dbReference type="STRING" id="439292.Bsel_0422"/>
<keyword evidence="1" id="KW-0812">Transmembrane</keyword>
<gene>
    <name evidence="2" type="ordered locus">Bsel_0422</name>
</gene>
<reference evidence="2" key="1">
    <citation type="submission" date="2009-10" db="EMBL/GenBank/DDBJ databases">
        <title>Complete sequence of Bacillus selenitireducens MLS10.</title>
        <authorList>
            <consortium name="US DOE Joint Genome Institute"/>
            <person name="Lucas S."/>
            <person name="Copeland A."/>
            <person name="Lapidus A."/>
            <person name="Glavina del Rio T."/>
            <person name="Dalin E."/>
            <person name="Tice H."/>
            <person name="Bruce D."/>
            <person name="Goodwin L."/>
            <person name="Pitluck S."/>
            <person name="Sims D."/>
            <person name="Brettin T."/>
            <person name="Detter J.C."/>
            <person name="Han C."/>
            <person name="Larimer F."/>
            <person name="Land M."/>
            <person name="Hauser L."/>
            <person name="Kyrpides N."/>
            <person name="Ovchinnikova G."/>
            <person name="Stolz J."/>
        </authorList>
    </citation>
    <scope>NUCLEOTIDE SEQUENCE [LARGE SCALE GENOMIC DNA]</scope>
    <source>
        <strain evidence="2">MLS10</strain>
    </source>
</reference>
<dbReference type="Proteomes" id="UP000000271">
    <property type="component" value="Chromosome"/>
</dbReference>